<dbReference type="PANTHER" id="PTHR36617:SF16">
    <property type="entry name" value="OS04G0516500 PROTEIN"/>
    <property type="match status" value="1"/>
</dbReference>
<protein>
    <submittedName>
        <fullName evidence="1">Uncharacterized protein</fullName>
    </submittedName>
</protein>
<feature type="non-terminal residue" evidence="1">
    <location>
        <position position="1"/>
    </location>
</feature>
<reference evidence="1 2" key="1">
    <citation type="journal article" date="2014" name="Am. J. Bot.">
        <title>Genome assembly and annotation for red clover (Trifolium pratense; Fabaceae).</title>
        <authorList>
            <person name="Istvanek J."/>
            <person name="Jaros M."/>
            <person name="Krenek A."/>
            <person name="Repkova J."/>
        </authorList>
    </citation>
    <scope>NUCLEOTIDE SEQUENCE [LARGE SCALE GENOMIC DNA]</scope>
    <source>
        <strain evidence="2">cv. Tatra</strain>
        <tissue evidence="1">Young leaves</tissue>
    </source>
</reference>
<accession>A0A2K3KHJ1</accession>
<comment type="caution">
    <text evidence="1">The sequence shown here is derived from an EMBL/GenBank/DDBJ whole genome shotgun (WGS) entry which is preliminary data.</text>
</comment>
<proteinExistence type="predicted"/>
<dbReference type="EMBL" id="ASHM01096660">
    <property type="protein sequence ID" value="PNX65764.1"/>
    <property type="molecule type" value="Genomic_DNA"/>
</dbReference>
<reference evidence="1 2" key="2">
    <citation type="journal article" date="2017" name="Front. Plant Sci.">
        <title>Gene Classification and Mining of Molecular Markers Useful in Red Clover (Trifolium pratense) Breeding.</title>
        <authorList>
            <person name="Istvanek J."/>
            <person name="Dluhosova J."/>
            <person name="Dluhos P."/>
            <person name="Patkova L."/>
            <person name="Nedelnik J."/>
            <person name="Repkova J."/>
        </authorList>
    </citation>
    <scope>NUCLEOTIDE SEQUENCE [LARGE SCALE GENOMIC DNA]</scope>
    <source>
        <strain evidence="2">cv. Tatra</strain>
        <tissue evidence="1">Young leaves</tissue>
    </source>
</reference>
<dbReference type="PANTHER" id="PTHR36617">
    <property type="entry name" value="PROTEIN, PUTATIVE-RELATED"/>
    <property type="match status" value="1"/>
</dbReference>
<sequence length="143" mass="16195">STKLSDGNDIRFWKEKWIGTAPLCELFASLYSKTMQPDGVITTMGKWERDIWIWKPEWSALLSETESVFAQDLLLILDQNRSAARDIGPTTAKALKCLWLNNVPSKETIARGSGTLFGWQQRGVYGVNAITFYLEETSLMCLL</sequence>
<name>A0A2K3KHJ1_TRIPR</name>
<dbReference type="Proteomes" id="UP000236291">
    <property type="component" value="Unassembled WGS sequence"/>
</dbReference>
<dbReference type="AlphaFoldDB" id="A0A2K3KHJ1"/>
<evidence type="ECO:0000313" key="2">
    <source>
        <dbReference type="Proteomes" id="UP000236291"/>
    </source>
</evidence>
<gene>
    <name evidence="1" type="ORF">L195_g054705</name>
</gene>
<evidence type="ECO:0000313" key="1">
    <source>
        <dbReference type="EMBL" id="PNX65764.1"/>
    </source>
</evidence>
<organism evidence="1 2">
    <name type="scientific">Trifolium pratense</name>
    <name type="common">Red clover</name>
    <dbReference type="NCBI Taxonomy" id="57577"/>
    <lineage>
        <taxon>Eukaryota</taxon>
        <taxon>Viridiplantae</taxon>
        <taxon>Streptophyta</taxon>
        <taxon>Embryophyta</taxon>
        <taxon>Tracheophyta</taxon>
        <taxon>Spermatophyta</taxon>
        <taxon>Magnoliopsida</taxon>
        <taxon>eudicotyledons</taxon>
        <taxon>Gunneridae</taxon>
        <taxon>Pentapetalae</taxon>
        <taxon>rosids</taxon>
        <taxon>fabids</taxon>
        <taxon>Fabales</taxon>
        <taxon>Fabaceae</taxon>
        <taxon>Papilionoideae</taxon>
        <taxon>50 kb inversion clade</taxon>
        <taxon>NPAAA clade</taxon>
        <taxon>Hologalegina</taxon>
        <taxon>IRL clade</taxon>
        <taxon>Trifolieae</taxon>
        <taxon>Trifolium</taxon>
    </lineage>
</organism>